<proteinExistence type="predicted"/>
<evidence type="ECO:0000259" key="1">
    <source>
        <dbReference type="Pfam" id="PF06916"/>
    </source>
</evidence>
<dbReference type="PANTHER" id="PTHR21377:SF0">
    <property type="entry name" value="PROTEIN FAM210B, MITOCHONDRIAL"/>
    <property type="match status" value="1"/>
</dbReference>
<dbReference type="InterPro" id="IPR009688">
    <property type="entry name" value="FAM210A/B-like_dom"/>
</dbReference>
<dbReference type="FunCoup" id="A0A3N4KVD8">
    <property type="interactions" value="23"/>
</dbReference>
<name>A0A3N4KVD8_9PEZI</name>
<dbReference type="GO" id="GO:0005739">
    <property type="term" value="C:mitochondrion"/>
    <property type="evidence" value="ECO:0007669"/>
    <property type="project" value="TreeGrafter"/>
</dbReference>
<gene>
    <name evidence="2" type="ORF">P167DRAFT_486467</name>
</gene>
<protein>
    <recommendedName>
        <fullName evidence="1">DUF1279 domain-containing protein</fullName>
    </recommendedName>
</protein>
<sequence length="199" mass="22121">MRSARSPILSSARPNPTLLLRRSVPKVRFYSSSNTTAAPAPSLSQRLKALSKEYGYSALGVYLALSALDFPFCFLAVRYLGTERIGRWEEAAVGFVKPYWTMLRHSVGFPAAEKVTAEGEEVHGRWEEVEGAEREVERSASLWTELALAYAIHKSFIFIRVPLTAAVTPRVVKVLRGWGWDIGKKGKPKIGKIPGKKSD</sequence>
<dbReference type="AlphaFoldDB" id="A0A3N4KVD8"/>
<organism evidence="2 3">
    <name type="scientific">Morchella conica CCBAS932</name>
    <dbReference type="NCBI Taxonomy" id="1392247"/>
    <lineage>
        <taxon>Eukaryota</taxon>
        <taxon>Fungi</taxon>
        <taxon>Dikarya</taxon>
        <taxon>Ascomycota</taxon>
        <taxon>Pezizomycotina</taxon>
        <taxon>Pezizomycetes</taxon>
        <taxon>Pezizales</taxon>
        <taxon>Morchellaceae</taxon>
        <taxon>Morchella</taxon>
    </lineage>
</organism>
<dbReference type="STRING" id="1392247.A0A3N4KVD8"/>
<evidence type="ECO:0000313" key="3">
    <source>
        <dbReference type="Proteomes" id="UP000277580"/>
    </source>
</evidence>
<dbReference type="InterPro" id="IPR045866">
    <property type="entry name" value="FAM210A/B-like"/>
</dbReference>
<accession>A0A3N4KVD8</accession>
<dbReference type="InParanoid" id="A0A3N4KVD8"/>
<dbReference type="PANTHER" id="PTHR21377">
    <property type="entry name" value="PROTEIN FAM210B, MITOCHONDRIAL"/>
    <property type="match status" value="1"/>
</dbReference>
<feature type="domain" description="DUF1279" evidence="1">
    <location>
        <begin position="45"/>
        <end position="169"/>
    </location>
</feature>
<dbReference type="EMBL" id="ML119123">
    <property type="protein sequence ID" value="RPB13438.1"/>
    <property type="molecule type" value="Genomic_DNA"/>
</dbReference>
<reference evidence="2 3" key="1">
    <citation type="journal article" date="2018" name="Nat. Ecol. Evol.">
        <title>Pezizomycetes genomes reveal the molecular basis of ectomycorrhizal truffle lifestyle.</title>
        <authorList>
            <person name="Murat C."/>
            <person name="Payen T."/>
            <person name="Noel B."/>
            <person name="Kuo A."/>
            <person name="Morin E."/>
            <person name="Chen J."/>
            <person name="Kohler A."/>
            <person name="Krizsan K."/>
            <person name="Balestrini R."/>
            <person name="Da Silva C."/>
            <person name="Montanini B."/>
            <person name="Hainaut M."/>
            <person name="Levati E."/>
            <person name="Barry K.W."/>
            <person name="Belfiori B."/>
            <person name="Cichocki N."/>
            <person name="Clum A."/>
            <person name="Dockter R.B."/>
            <person name="Fauchery L."/>
            <person name="Guy J."/>
            <person name="Iotti M."/>
            <person name="Le Tacon F."/>
            <person name="Lindquist E.A."/>
            <person name="Lipzen A."/>
            <person name="Malagnac F."/>
            <person name="Mello A."/>
            <person name="Molinier V."/>
            <person name="Miyauchi S."/>
            <person name="Poulain J."/>
            <person name="Riccioni C."/>
            <person name="Rubini A."/>
            <person name="Sitrit Y."/>
            <person name="Splivallo R."/>
            <person name="Traeger S."/>
            <person name="Wang M."/>
            <person name="Zifcakova L."/>
            <person name="Wipf D."/>
            <person name="Zambonelli A."/>
            <person name="Paolocci F."/>
            <person name="Nowrousian M."/>
            <person name="Ottonello S."/>
            <person name="Baldrian P."/>
            <person name="Spatafora J.W."/>
            <person name="Henrissat B."/>
            <person name="Nagy L.G."/>
            <person name="Aury J.M."/>
            <person name="Wincker P."/>
            <person name="Grigoriev I.V."/>
            <person name="Bonfante P."/>
            <person name="Martin F.M."/>
        </authorList>
    </citation>
    <scope>NUCLEOTIDE SEQUENCE [LARGE SCALE GENOMIC DNA]</scope>
    <source>
        <strain evidence="2 3">CCBAS932</strain>
    </source>
</reference>
<dbReference type="OrthoDB" id="426386at2759"/>
<evidence type="ECO:0000313" key="2">
    <source>
        <dbReference type="EMBL" id="RPB13438.1"/>
    </source>
</evidence>
<dbReference type="Proteomes" id="UP000277580">
    <property type="component" value="Unassembled WGS sequence"/>
</dbReference>
<keyword evidence="3" id="KW-1185">Reference proteome</keyword>
<dbReference type="Pfam" id="PF06916">
    <property type="entry name" value="FAM210A-B_dom"/>
    <property type="match status" value="1"/>
</dbReference>